<name>A0AC35UC46_9BILA</name>
<evidence type="ECO:0000313" key="2">
    <source>
        <dbReference type="WBParaSite" id="RSKR_0001004800.1"/>
    </source>
</evidence>
<proteinExistence type="predicted"/>
<protein>
    <submittedName>
        <fullName evidence="2">Myotubularin phosphatase domain-containing protein</fullName>
    </submittedName>
</protein>
<organism evidence="1 2">
    <name type="scientific">Rhabditophanes sp. KR3021</name>
    <dbReference type="NCBI Taxonomy" id="114890"/>
    <lineage>
        <taxon>Eukaryota</taxon>
        <taxon>Metazoa</taxon>
        <taxon>Ecdysozoa</taxon>
        <taxon>Nematoda</taxon>
        <taxon>Chromadorea</taxon>
        <taxon>Rhabditida</taxon>
        <taxon>Tylenchina</taxon>
        <taxon>Panagrolaimomorpha</taxon>
        <taxon>Strongyloidoidea</taxon>
        <taxon>Alloionematidae</taxon>
        <taxon>Rhabditophanes</taxon>
    </lineage>
</organism>
<dbReference type="Proteomes" id="UP000095286">
    <property type="component" value="Unplaced"/>
</dbReference>
<accession>A0AC35UC46</accession>
<dbReference type="WBParaSite" id="RSKR_0001004800.1">
    <property type="protein sequence ID" value="RSKR_0001004800.1"/>
    <property type="gene ID" value="RSKR_0001004800"/>
</dbReference>
<evidence type="ECO:0000313" key="1">
    <source>
        <dbReference type="Proteomes" id="UP000095286"/>
    </source>
</evidence>
<reference evidence="2" key="1">
    <citation type="submission" date="2016-11" db="UniProtKB">
        <authorList>
            <consortium name="WormBaseParasite"/>
        </authorList>
    </citation>
    <scope>IDENTIFICATION</scope>
    <source>
        <strain evidence="2">KR3021</strain>
    </source>
</reference>
<sequence length="481" mass="54838">MTPQSNIGEHKETEVDNNGITSDHHQDIKSNPELLSNQSQDLTTLGDESITEQEKNIDGKSSLALTKEETVELTMASTSLPGEVFHGSVECINCHLYLSHYRIILTCEAREVVAVIPVANIDEIENRNPLVLTILCKEAKTWKLRFSTVEMACLWYKNLSHLAVDKSPIDKMFTFTLSSELHKQGSEHSNPFLWQIYQKGLKDGNGEESVEKEFNRLQYNKKHWRISTKNNDFKFCDTYPRKIIVPTSFSDEMLQTLDTARFLNRIPTAVWNCKETEAVLLRSSQPYIKFFMGPISEDVIYIDHCRKAIEGVNKGLHIIDARSYAAALANRTKFGGYETAECYPNTDINFRNLTNIHAVKAAFNELRTVLSSNEITDKGSALVQNGAWINYVSSLLETAIFTATLLFDSKKNVLVHCSDGWDRTSQITCLTKLICDPFYRTFEGFKVLLMRDWVEFGHKFLERNGLIPGKFTKLKKDKKYG</sequence>